<proteinExistence type="inferred from homology"/>
<evidence type="ECO:0000256" key="9">
    <source>
        <dbReference type="SAM" id="SignalP"/>
    </source>
</evidence>
<evidence type="ECO:0000256" key="2">
    <source>
        <dbReference type="ARBA" id="ARBA00008163"/>
    </source>
</evidence>
<feature type="region of interest" description="Disordered" evidence="8">
    <location>
        <begin position="82"/>
        <end position="101"/>
    </location>
</feature>
<comment type="similarity">
    <text evidence="2">Belongs to the OmpP1/FadL family.</text>
</comment>
<dbReference type="InterPro" id="IPR005017">
    <property type="entry name" value="OMPP1/FadL/TodX"/>
</dbReference>
<keyword evidence="4" id="KW-0812">Transmembrane</keyword>
<evidence type="ECO:0000256" key="5">
    <source>
        <dbReference type="ARBA" id="ARBA00022729"/>
    </source>
</evidence>
<dbReference type="Pfam" id="PF03349">
    <property type="entry name" value="Toluene_X"/>
    <property type="match status" value="1"/>
</dbReference>
<dbReference type="SUPFAM" id="SSF56935">
    <property type="entry name" value="Porins"/>
    <property type="match status" value="1"/>
</dbReference>
<dbReference type="EMBL" id="JBHRVV010000001">
    <property type="protein sequence ID" value="MFC3458073.1"/>
    <property type="molecule type" value="Genomic_DNA"/>
</dbReference>
<keyword evidence="5 9" id="KW-0732">Signal</keyword>
<keyword evidence="11" id="KW-1185">Reference proteome</keyword>
<evidence type="ECO:0000256" key="8">
    <source>
        <dbReference type="SAM" id="MobiDB-lite"/>
    </source>
</evidence>
<keyword evidence="7" id="KW-0998">Cell outer membrane</keyword>
<accession>A0ABV7PJ56</accession>
<name>A0ABV7PJ56_9BURK</name>
<comment type="subcellular location">
    <subcellularLocation>
        <location evidence="1">Cell outer membrane</location>
        <topology evidence="1">Multi-pass membrane protein</topology>
    </subcellularLocation>
</comment>
<dbReference type="Gene3D" id="2.40.160.60">
    <property type="entry name" value="Outer membrane protein transport protein (OMPP1/FadL/TodX)"/>
    <property type="match status" value="1"/>
</dbReference>
<protein>
    <submittedName>
        <fullName evidence="10">OmpP1/FadL family transporter</fullName>
    </submittedName>
</protein>
<keyword evidence="6" id="KW-0472">Membrane</keyword>
<evidence type="ECO:0000313" key="10">
    <source>
        <dbReference type="EMBL" id="MFC3458073.1"/>
    </source>
</evidence>
<keyword evidence="3" id="KW-1134">Transmembrane beta strand</keyword>
<evidence type="ECO:0000256" key="7">
    <source>
        <dbReference type="ARBA" id="ARBA00023237"/>
    </source>
</evidence>
<dbReference type="PANTHER" id="PTHR35093">
    <property type="entry name" value="OUTER MEMBRANE PROTEIN NMB0088-RELATED"/>
    <property type="match status" value="1"/>
</dbReference>
<evidence type="ECO:0000313" key="11">
    <source>
        <dbReference type="Proteomes" id="UP001595665"/>
    </source>
</evidence>
<sequence length="471" mass="50381">MKQKHLHRIIALALAGACATAGASGYRFGSQSISAQGTAEANGAEAADASTVFANPAGLSRLEGRQFSGGVTALAPHSTYQDAGSTRFTGGPSGGKAGQDDYAPSAVAAPSLYYSHRIDSRWTAGFGAFVPFGTDLSYDRDWAGRYSLTEIKLESLTLNPSMAFKLDERHAFGFGIDIDYMKASLAQAVDVPGTIVAAQRGGTGAVLARQIATLGGNPALLAGAGDAYARVKGKDWGVGFNLGYMFTLDQDTRFGIAYRSSIKHALTGSAAWDFSTVTLDPVVNGVLQGASRRQNSDARVELRTPETLSLSAFHQFDPRWAGMLDVTWSRNSRMEDIDIEFVGTGEGDEVIRQQWKNTVRVSLGASYKLNDQLTLRGGLAHDNAPVRSTELRHAALPDADRNQLSFGANWKLTPTSSIDLAYSYLDFKDAAGSYTNNCNPVAVGCTGNGETTRGTWKTHMQLLGVAYNQRF</sequence>
<reference evidence="11" key="1">
    <citation type="journal article" date="2019" name="Int. J. Syst. Evol. Microbiol.">
        <title>The Global Catalogue of Microorganisms (GCM) 10K type strain sequencing project: providing services to taxonomists for standard genome sequencing and annotation.</title>
        <authorList>
            <consortium name="The Broad Institute Genomics Platform"/>
            <consortium name="The Broad Institute Genome Sequencing Center for Infectious Disease"/>
            <person name="Wu L."/>
            <person name="Ma J."/>
        </authorList>
    </citation>
    <scope>NUCLEOTIDE SEQUENCE [LARGE SCALE GENOMIC DNA]</scope>
    <source>
        <strain evidence="11">CCM 7480</strain>
    </source>
</reference>
<evidence type="ECO:0000256" key="3">
    <source>
        <dbReference type="ARBA" id="ARBA00022452"/>
    </source>
</evidence>
<dbReference type="RefSeq" id="WP_379734476.1">
    <property type="nucleotide sequence ID" value="NZ_JBHRVV010000001.1"/>
</dbReference>
<dbReference type="Proteomes" id="UP001595665">
    <property type="component" value="Unassembled WGS sequence"/>
</dbReference>
<feature type="chain" id="PRO_5045337285" evidence="9">
    <location>
        <begin position="24"/>
        <end position="471"/>
    </location>
</feature>
<comment type="caution">
    <text evidence="10">The sequence shown here is derived from an EMBL/GenBank/DDBJ whole genome shotgun (WGS) entry which is preliminary data.</text>
</comment>
<evidence type="ECO:0000256" key="1">
    <source>
        <dbReference type="ARBA" id="ARBA00004571"/>
    </source>
</evidence>
<organism evidence="10 11">
    <name type="scientific">Massilia haematophila</name>
    <dbReference type="NCBI Taxonomy" id="457923"/>
    <lineage>
        <taxon>Bacteria</taxon>
        <taxon>Pseudomonadati</taxon>
        <taxon>Pseudomonadota</taxon>
        <taxon>Betaproteobacteria</taxon>
        <taxon>Burkholderiales</taxon>
        <taxon>Oxalobacteraceae</taxon>
        <taxon>Telluria group</taxon>
        <taxon>Massilia</taxon>
    </lineage>
</organism>
<feature type="signal peptide" evidence="9">
    <location>
        <begin position="1"/>
        <end position="23"/>
    </location>
</feature>
<evidence type="ECO:0000256" key="6">
    <source>
        <dbReference type="ARBA" id="ARBA00023136"/>
    </source>
</evidence>
<evidence type="ECO:0000256" key="4">
    <source>
        <dbReference type="ARBA" id="ARBA00022692"/>
    </source>
</evidence>
<dbReference type="PANTHER" id="PTHR35093:SF8">
    <property type="entry name" value="OUTER MEMBRANE PROTEIN NMB0088-RELATED"/>
    <property type="match status" value="1"/>
</dbReference>
<gene>
    <name evidence="10" type="ORF">ACFOPH_07395</name>
</gene>